<keyword evidence="2" id="KW-1185">Reference proteome</keyword>
<accession>A0A6J5D6U6</accession>
<evidence type="ECO:0000313" key="2">
    <source>
        <dbReference type="Proteomes" id="UP000494363"/>
    </source>
</evidence>
<gene>
    <name evidence="1" type="ORF">LMG29542_00713</name>
</gene>
<dbReference type="AlphaFoldDB" id="A0A6J5D6U6"/>
<reference evidence="1 2" key="1">
    <citation type="submission" date="2020-04" db="EMBL/GenBank/DDBJ databases">
        <authorList>
            <person name="De Canck E."/>
        </authorList>
    </citation>
    <scope>NUCLEOTIDE SEQUENCE [LARGE SCALE GENOMIC DNA]</scope>
    <source>
        <strain evidence="1 2">LMG 29542</strain>
    </source>
</reference>
<sequence>MNLFAQRTNGRVPFTRTVTVTVAAMRMLAALVALVLACIAPLTPSFAADNPAAALRDKYQSLAPQLANNPFHRPLYLDSTEASNLLKGSIYAVINYPFATVSGALNDPASGPANWCDVLILHLNIKYCHATTDSNGSTLNVNLGKKVEEKLSSTFRVAFNYHPDVARSDYFRVDLSADTGPMSTKDYHIVLEAVALDSTRTFIHLTYSYGYGAAGRLAMKTYLATIGSDKVGFSKSADSGDYIGGVRGLVERNTMRYYLAIDAYLASLSAPAGQQLDDRLNRWFDATEQYPRQLHEVEKDDYIQMKHHEYQRQQTAQ</sequence>
<proteinExistence type="predicted"/>
<name>A0A6J5D6U6_9BURK</name>
<organism evidence="1 2">
    <name type="scientific">Paraburkholderia humisilvae</name>
    <dbReference type="NCBI Taxonomy" id="627669"/>
    <lineage>
        <taxon>Bacteria</taxon>
        <taxon>Pseudomonadati</taxon>
        <taxon>Pseudomonadota</taxon>
        <taxon>Betaproteobacteria</taxon>
        <taxon>Burkholderiales</taxon>
        <taxon>Burkholderiaceae</taxon>
        <taxon>Paraburkholderia</taxon>
    </lineage>
</organism>
<protein>
    <submittedName>
        <fullName evidence="1">Uncharacterized protein</fullName>
    </submittedName>
</protein>
<dbReference type="EMBL" id="CADIKH010000003">
    <property type="protein sequence ID" value="CAB3748585.1"/>
    <property type="molecule type" value="Genomic_DNA"/>
</dbReference>
<evidence type="ECO:0000313" key="1">
    <source>
        <dbReference type="EMBL" id="CAB3748585.1"/>
    </source>
</evidence>
<dbReference type="Proteomes" id="UP000494363">
    <property type="component" value="Unassembled WGS sequence"/>
</dbReference>